<dbReference type="EMBL" id="JAULSV010000001">
    <property type="protein sequence ID" value="KAK0655488.1"/>
    <property type="molecule type" value="Genomic_DNA"/>
</dbReference>
<evidence type="ECO:0000313" key="2">
    <source>
        <dbReference type="EMBL" id="KAK0655488.1"/>
    </source>
</evidence>
<feature type="compositionally biased region" description="Polar residues" evidence="1">
    <location>
        <begin position="26"/>
        <end position="35"/>
    </location>
</feature>
<sequence>MQAPPPLPTLSMRPSRGTLPRLPSAIGSQNATHGPQTPPRKTDSRVPWRLSASTAPTQQSIRAAAAYQLDAWGWPMTLLRIAQRAREEVRHTISVSLLQRISVQAVAEAVMTKKLNEELERQEREDIEEELAKRRRAALRGKVALAQLEMPVAYD</sequence>
<keyword evidence="3" id="KW-1185">Reference proteome</keyword>
<proteinExistence type="predicted"/>
<reference evidence="2" key="1">
    <citation type="submission" date="2023-06" db="EMBL/GenBank/DDBJ databases">
        <title>Genome-scale phylogeny and comparative genomics of the fungal order Sordariales.</title>
        <authorList>
            <consortium name="Lawrence Berkeley National Laboratory"/>
            <person name="Hensen N."/>
            <person name="Bonometti L."/>
            <person name="Westerberg I."/>
            <person name="Brannstrom I.O."/>
            <person name="Guillou S."/>
            <person name="Cros-Aarteil S."/>
            <person name="Calhoun S."/>
            <person name="Haridas S."/>
            <person name="Kuo A."/>
            <person name="Mondo S."/>
            <person name="Pangilinan J."/>
            <person name="Riley R."/>
            <person name="Labutti K."/>
            <person name="Andreopoulos B."/>
            <person name="Lipzen A."/>
            <person name="Chen C."/>
            <person name="Yanf M."/>
            <person name="Daum C."/>
            <person name="Ng V."/>
            <person name="Clum A."/>
            <person name="Steindorff A."/>
            <person name="Ohm R."/>
            <person name="Martin F."/>
            <person name="Silar P."/>
            <person name="Natvig D."/>
            <person name="Lalanne C."/>
            <person name="Gautier V."/>
            <person name="Ament-Velasquez S.L."/>
            <person name="Kruys A."/>
            <person name="Hutchinson M.I."/>
            <person name="Powell A.J."/>
            <person name="Barry K."/>
            <person name="Miller A.N."/>
            <person name="Grigoriev I.V."/>
            <person name="Debuchy R."/>
            <person name="Gladieux P."/>
            <person name="Thoren M.H."/>
            <person name="Johannesson H."/>
        </authorList>
    </citation>
    <scope>NUCLEOTIDE SEQUENCE</scope>
    <source>
        <strain evidence="2">SMH2532-1</strain>
    </source>
</reference>
<name>A0AA39YMX8_9PEZI</name>
<feature type="region of interest" description="Disordered" evidence="1">
    <location>
        <begin position="1"/>
        <end position="46"/>
    </location>
</feature>
<comment type="caution">
    <text evidence="2">The sequence shown here is derived from an EMBL/GenBank/DDBJ whole genome shotgun (WGS) entry which is preliminary data.</text>
</comment>
<evidence type="ECO:0000313" key="3">
    <source>
        <dbReference type="Proteomes" id="UP001174936"/>
    </source>
</evidence>
<dbReference type="AlphaFoldDB" id="A0AA39YMX8"/>
<protein>
    <submittedName>
        <fullName evidence="2">Uncharacterized protein</fullName>
    </submittedName>
</protein>
<organism evidence="2 3">
    <name type="scientific">Cercophora newfieldiana</name>
    <dbReference type="NCBI Taxonomy" id="92897"/>
    <lineage>
        <taxon>Eukaryota</taxon>
        <taxon>Fungi</taxon>
        <taxon>Dikarya</taxon>
        <taxon>Ascomycota</taxon>
        <taxon>Pezizomycotina</taxon>
        <taxon>Sordariomycetes</taxon>
        <taxon>Sordariomycetidae</taxon>
        <taxon>Sordariales</taxon>
        <taxon>Lasiosphaeriaceae</taxon>
        <taxon>Cercophora</taxon>
    </lineage>
</organism>
<accession>A0AA39YMX8</accession>
<gene>
    <name evidence="2" type="ORF">B0T16DRAFT_384360</name>
</gene>
<dbReference type="Proteomes" id="UP001174936">
    <property type="component" value="Unassembled WGS sequence"/>
</dbReference>
<evidence type="ECO:0000256" key="1">
    <source>
        <dbReference type="SAM" id="MobiDB-lite"/>
    </source>
</evidence>